<evidence type="ECO:0000313" key="1">
    <source>
        <dbReference type="EMBL" id="KAF2236461.1"/>
    </source>
</evidence>
<dbReference type="SUPFAM" id="SSF56112">
    <property type="entry name" value="Protein kinase-like (PK-like)"/>
    <property type="match status" value="1"/>
</dbReference>
<dbReference type="AlphaFoldDB" id="A0A6A6HEW1"/>
<dbReference type="InterPro" id="IPR011009">
    <property type="entry name" value="Kinase-like_dom_sf"/>
</dbReference>
<protein>
    <recommendedName>
        <fullName evidence="3">Aminoglycoside phosphotransferase domain-containing protein</fullName>
    </recommendedName>
</protein>
<name>A0A6A6HEW1_VIRVR</name>
<keyword evidence="2" id="KW-1185">Reference proteome</keyword>
<evidence type="ECO:0008006" key="3">
    <source>
        <dbReference type="Google" id="ProtNLM"/>
    </source>
</evidence>
<organism evidence="1 2">
    <name type="scientific">Viridothelium virens</name>
    <name type="common">Speckled blister lichen</name>
    <name type="synonym">Trypethelium virens</name>
    <dbReference type="NCBI Taxonomy" id="1048519"/>
    <lineage>
        <taxon>Eukaryota</taxon>
        <taxon>Fungi</taxon>
        <taxon>Dikarya</taxon>
        <taxon>Ascomycota</taxon>
        <taxon>Pezizomycotina</taxon>
        <taxon>Dothideomycetes</taxon>
        <taxon>Dothideomycetes incertae sedis</taxon>
        <taxon>Trypetheliales</taxon>
        <taxon>Trypetheliaceae</taxon>
        <taxon>Viridothelium</taxon>
    </lineage>
</organism>
<sequence length="206" mass="23902">MERIQGETLESKWSSMDQATKEVVVSKLRPVFEEMRKLISPGGYCAICHRGLKDDFFWTQEPDDPDHPFVGPFDTESSLNDAMVRTCFNTSARKHSADFYSRALEAALHDHPPTFSHGDIQRKNIMIRSVGGSSSQTKQPVEAEIEIVLIDWEIAEWYPSYWDYAKAMYAAARLDDDWRFWLEKFLEPYYNGFAWQYLLGMQCMGC</sequence>
<evidence type="ECO:0000313" key="2">
    <source>
        <dbReference type="Proteomes" id="UP000800092"/>
    </source>
</evidence>
<dbReference type="OrthoDB" id="4177236at2759"/>
<dbReference type="Gene3D" id="3.90.1200.10">
    <property type="match status" value="1"/>
</dbReference>
<gene>
    <name evidence="1" type="ORF">EV356DRAFT_498502</name>
</gene>
<dbReference type="InterPro" id="IPR051678">
    <property type="entry name" value="AGP_Transferase"/>
</dbReference>
<dbReference type="Proteomes" id="UP000800092">
    <property type="component" value="Unassembled WGS sequence"/>
</dbReference>
<dbReference type="EMBL" id="ML991785">
    <property type="protein sequence ID" value="KAF2236461.1"/>
    <property type="molecule type" value="Genomic_DNA"/>
</dbReference>
<dbReference type="PANTHER" id="PTHR21310">
    <property type="entry name" value="AMINOGLYCOSIDE PHOSPHOTRANSFERASE-RELATED-RELATED"/>
    <property type="match status" value="1"/>
</dbReference>
<reference evidence="1" key="1">
    <citation type="journal article" date="2020" name="Stud. Mycol.">
        <title>101 Dothideomycetes genomes: a test case for predicting lifestyles and emergence of pathogens.</title>
        <authorList>
            <person name="Haridas S."/>
            <person name="Albert R."/>
            <person name="Binder M."/>
            <person name="Bloem J."/>
            <person name="Labutti K."/>
            <person name="Salamov A."/>
            <person name="Andreopoulos B."/>
            <person name="Baker S."/>
            <person name="Barry K."/>
            <person name="Bills G."/>
            <person name="Bluhm B."/>
            <person name="Cannon C."/>
            <person name="Castanera R."/>
            <person name="Culley D."/>
            <person name="Daum C."/>
            <person name="Ezra D."/>
            <person name="Gonzalez J."/>
            <person name="Henrissat B."/>
            <person name="Kuo A."/>
            <person name="Liang C."/>
            <person name="Lipzen A."/>
            <person name="Lutzoni F."/>
            <person name="Magnuson J."/>
            <person name="Mondo S."/>
            <person name="Nolan M."/>
            <person name="Ohm R."/>
            <person name="Pangilinan J."/>
            <person name="Park H.-J."/>
            <person name="Ramirez L."/>
            <person name="Alfaro M."/>
            <person name="Sun H."/>
            <person name="Tritt A."/>
            <person name="Yoshinaga Y."/>
            <person name="Zwiers L.-H."/>
            <person name="Turgeon B."/>
            <person name="Goodwin S."/>
            <person name="Spatafora J."/>
            <person name="Crous P."/>
            <person name="Grigoriev I."/>
        </authorList>
    </citation>
    <scope>NUCLEOTIDE SEQUENCE</scope>
    <source>
        <strain evidence="1">Tuck. ex Michener</strain>
    </source>
</reference>
<dbReference type="PANTHER" id="PTHR21310:SF48">
    <property type="entry name" value="AMINOGLYCOSIDE PHOSPHOTRANSFERASE DOMAIN-CONTAINING PROTEIN"/>
    <property type="match status" value="1"/>
</dbReference>
<proteinExistence type="predicted"/>
<accession>A0A6A6HEW1</accession>